<dbReference type="Pfam" id="PF20695">
    <property type="entry name" value="UbiD_N"/>
    <property type="match status" value="1"/>
</dbReference>
<reference evidence="4" key="1">
    <citation type="submission" date="2019-03" db="EMBL/GenBank/DDBJ databases">
        <title>Afifella sp. nov., isolated from activated sludge.</title>
        <authorList>
            <person name="Li Q."/>
            <person name="Liu Y."/>
        </authorList>
    </citation>
    <scope>NUCLEOTIDE SEQUENCE</scope>
    <source>
        <strain evidence="4">L72</strain>
    </source>
</reference>
<dbReference type="OrthoDB" id="9809841at2"/>
<evidence type="ECO:0000313" key="4">
    <source>
        <dbReference type="EMBL" id="MYZ47118.1"/>
    </source>
</evidence>
<comment type="caution">
    <text evidence="4">The sequence shown here is derived from an EMBL/GenBank/DDBJ whole genome shotgun (WGS) entry which is preliminary data.</text>
</comment>
<dbReference type="InterPro" id="IPR002830">
    <property type="entry name" value="UbiD"/>
</dbReference>
<dbReference type="Gene3D" id="3.40.1670.10">
    <property type="entry name" value="UbiD C-terminal domain-like"/>
    <property type="match status" value="1"/>
</dbReference>
<dbReference type="InterPro" id="IPR049381">
    <property type="entry name" value="UbiD-like_C"/>
</dbReference>
<dbReference type="PANTHER" id="PTHR30108">
    <property type="entry name" value="3-OCTAPRENYL-4-HYDROXYBENZOATE CARBOXY-LYASE-RELATED"/>
    <property type="match status" value="1"/>
</dbReference>
<accession>A0A964WSM1</accession>
<dbReference type="SUPFAM" id="SSF50475">
    <property type="entry name" value="FMN-binding split barrel"/>
    <property type="match status" value="1"/>
</dbReference>
<feature type="domain" description="3-octaprenyl-4-hydroxybenzoate carboxy-lyase-like Rift-related" evidence="1">
    <location>
        <begin position="120"/>
        <end position="322"/>
    </location>
</feature>
<dbReference type="GO" id="GO:0005737">
    <property type="term" value="C:cytoplasm"/>
    <property type="evidence" value="ECO:0007669"/>
    <property type="project" value="TreeGrafter"/>
</dbReference>
<feature type="domain" description="3-octaprenyl-4-hydroxybenzoate carboxy-lyase-like N-terminal" evidence="2">
    <location>
        <begin position="21"/>
        <end position="107"/>
    </location>
</feature>
<dbReference type="Pfam" id="PF20696">
    <property type="entry name" value="UbiD_C"/>
    <property type="match status" value="1"/>
</dbReference>
<keyword evidence="5" id="KW-1185">Reference proteome</keyword>
<dbReference type="PANTHER" id="PTHR30108:SF17">
    <property type="entry name" value="FERULIC ACID DECARBOXYLASE 1"/>
    <property type="match status" value="1"/>
</dbReference>
<evidence type="ECO:0000313" key="5">
    <source>
        <dbReference type="Proteomes" id="UP000773614"/>
    </source>
</evidence>
<evidence type="ECO:0000259" key="2">
    <source>
        <dbReference type="Pfam" id="PF20695"/>
    </source>
</evidence>
<dbReference type="SUPFAM" id="SSF143968">
    <property type="entry name" value="UbiD C-terminal domain-like"/>
    <property type="match status" value="1"/>
</dbReference>
<dbReference type="Pfam" id="PF01977">
    <property type="entry name" value="UbiD"/>
    <property type="match status" value="1"/>
</dbReference>
<dbReference type="GO" id="GO:0016831">
    <property type="term" value="F:carboxy-lyase activity"/>
    <property type="evidence" value="ECO:0007669"/>
    <property type="project" value="InterPro"/>
</dbReference>
<dbReference type="RefSeq" id="WP_161139468.1">
    <property type="nucleotide sequence ID" value="NZ_SPKJ01000010.1"/>
</dbReference>
<feature type="domain" description="3-octaprenyl-4-hydroxybenzoate carboxy-lyase-like C-terminal" evidence="3">
    <location>
        <begin position="338"/>
        <end position="436"/>
    </location>
</feature>
<gene>
    <name evidence="4" type="ORF">E4O86_05260</name>
</gene>
<dbReference type="EMBL" id="SPKJ01000010">
    <property type="protein sequence ID" value="MYZ47118.1"/>
    <property type="molecule type" value="Genomic_DNA"/>
</dbReference>
<proteinExistence type="predicted"/>
<sequence>MLKEAATGEAGAAYPDLHRHLKALEEAGLLIRVDRPINKDTEMHPLVRWQFRGGFSEAQRKAFLFTNVVDSKGKKYDIPVVVGALAASREIYRIGLGCELNEIAATWSRAAANPIPPRVVENAPCHEIVTVGDDLDRPGAALDGIPVPISTPGWDNAPYTTLSQYITKDPDTGVQNMGNYRGQIKSRRRMGMNPSLELRPGIYTHWLKYKERGEPMPAAVVLGAPPVVTFTSTMKLPERLDEFHVAGALAGSPLNVVKAKTVDLLVPAEAEIVIEGYIHTDCLEPEAPFGESHGHVNLQEFNAFMDVTAITRRRDAILTSIISQVTPSESSLIKRVAMEPLLLDHLREGLGLRCVKKVSLHEPLTNIRKVVLIHVEKGTPRVEIWRALYGLASQHRAIGKYVIAVDDDIDVDNADSILWALSYRCNPALDMEVMKHRDQGHGPRSERNGGEDASVLFDATLKEPFPPISLPKQEYMENARHIWEELGLPELKPQTPWYGYSLGEWDANLEQMAERAVASDYWTTGDIIAQQRRSDVPMNTEVRRVKD</sequence>
<dbReference type="Proteomes" id="UP000773614">
    <property type="component" value="Unassembled WGS sequence"/>
</dbReference>
<evidence type="ECO:0000259" key="1">
    <source>
        <dbReference type="Pfam" id="PF01977"/>
    </source>
</evidence>
<protein>
    <submittedName>
        <fullName evidence="4">UbiD family decarboxylase</fullName>
    </submittedName>
</protein>
<evidence type="ECO:0000259" key="3">
    <source>
        <dbReference type="Pfam" id="PF20696"/>
    </source>
</evidence>
<dbReference type="AlphaFoldDB" id="A0A964WSM1"/>
<dbReference type="InterPro" id="IPR048304">
    <property type="entry name" value="UbiD_Rift_dom"/>
</dbReference>
<organism evidence="4 5">
    <name type="scientific">Propylenella binzhouense</name>
    <dbReference type="NCBI Taxonomy" id="2555902"/>
    <lineage>
        <taxon>Bacteria</taxon>
        <taxon>Pseudomonadati</taxon>
        <taxon>Pseudomonadota</taxon>
        <taxon>Alphaproteobacteria</taxon>
        <taxon>Hyphomicrobiales</taxon>
        <taxon>Propylenellaceae</taxon>
        <taxon>Propylenella</taxon>
    </lineage>
</organism>
<dbReference type="InterPro" id="IPR049383">
    <property type="entry name" value="UbiD-like_N"/>
</dbReference>
<name>A0A964WSM1_9HYPH</name>